<dbReference type="RefSeq" id="XP_018286204.1">
    <property type="nucleotide sequence ID" value="XM_018437078.1"/>
</dbReference>
<dbReference type="Proteomes" id="UP000077315">
    <property type="component" value="Unassembled WGS sequence"/>
</dbReference>
<accession>A0A162NCQ3</accession>
<evidence type="ECO:0000313" key="1">
    <source>
        <dbReference type="EMBL" id="OAD68164.1"/>
    </source>
</evidence>
<dbReference type="InParanoid" id="A0A162NCQ3"/>
<dbReference type="AlphaFoldDB" id="A0A162NCQ3"/>
<proteinExistence type="predicted"/>
<sequence length="108" mass="12366">MGYMDCDNQGLMFDLLDDKPEHRRLTHISSLIKIDMCSLMARFTVDCNNTFTCQMSNKIRTTNVRSTATATATATFISEFKNKYAFLYIILKNSTKLGNILKKLLLLK</sequence>
<protein>
    <submittedName>
        <fullName evidence="1">Uncharacterized protein</fullName>
    </submittedName>
</protein>
<evidence type="ECO:0000313" key="2">
    <source>
        <dbReference type="Proteomes" id="UP000077315"/>
    </source>
</evidence>
<dbReference type="VEuPathDB" id="FungiDB:PHYBLDRAFT_173654"/>
<dbReference type="GeneID" id="28997984"/>
<keyword evidence="2" id="KW-1185">Reference proteome</keyword>
<name>A0A162NCQ3_PHYB8</name>
<gene>
    <name evidence="1" type="ORF">PHYBLDRAFT_173654</name>
</gene>
<reference evidence="2" key="1">
    <citation type="submission" date="2015-06" db="EMBL/GenBank/DDBJ databases">
        <title>Expansion of signal transduction pathways in fungi by whole-genome duplication.</title>
        <authorList>
            <consortium name="DOE Joint Genome Institute"/>
            <person name="Corrochano L.M."/>
            <person name="Kuo A."/>
            <person name="Marcet-Houben M."/>
            <person name="Polaino S."/>
            <person name="Salamov A."/>
            <person name="Villalobos J.M."/>
            <person name="Alvarez M.I."/>
            <person name="Avalos J."/>
            <person name="Benito E.P."/>
            <person name="Benoit I."/>
            <person name="Burger G."/>
            <person name="Camino L.P."/>
            <person name="Canovas D."/>
            <person name="Cerda-Olmedo E."/>
            <person name="Cheng J.-F."/>
            <person name="Dominguez A."/>
            <person name="Elias M."/>
            <person name="Eslava A.P."/>
            <person name="Glaser F."/>
            <person name="Grimwood J."/>
            <person name="Gutierrez G."/>
            <person name="Heitman J."/>
            <person name="Henrissat B."/>
            <person name="Iturriaga E.A."/>
            <person name="Lang B.F."/>
            <person name="Lavin J.L."/>
            <person name="Lee S."/>
            <person name="Li W."/>
            <person name="Lindquist E."/>
            <person name="Lopez-Garcia S."/>
            <person name="Luque E.M."/>
            <person name="Marcos A.T."/>
            <person name="Martin J."/>
            <person name="McCluskey K."/>
            <person name="Medina H.R."/>
            <person name="Miralles-Duran A."/>
            <person name="Miyazaki A."/>
            <person name="Munoz-Torres E."/>
            <person name="Oguiza J.A."/>
            <person name="Ohm R."/>
            <person name="Olmedo M."/>
            <person name="Orejas M."/>
            <person name="Ortiz-Castellanos L."/>
            <person name="Pisabarro A.G."/>
            <person name="Rodriguez-Romero J."/>
            <person name="Ruiz-Herrera J."/>
            <person name="Ruiz-Vazquez R."/>
            <person name="Sanz C."/>
            <person name="Schackwitz W."/>
            <person name="Schmutz J."/>
            <person name="Shahriari M."/>
            <person name="Shelest E."/>
            <person name="Silva-Franco F."/>
            <person name="Soanes D."/>
            <person name="Syed K."/>
            <person name="Tagua V.G."/>
            <person name="Talbot N.J."/>
            <person name="Thon M."/>
            <person name="De vries R.P."/>
            <person name="Wiebenga A."/>
            <person name="Yadav J.S."/>
            <person name="Braun E.L."/>
            <person name="Baker S."/>
            <person name="Garre V."/>
            <person name="Horwitz B."/>
            <person name="Torres-Martinez S."/>
            <person name="Idnurm A."/>
            <person name="Herrera-Estrella A."/>
            <person name="Gabaldon T."/>
            <person name="Grigoriev I.V."/>
        </authorList>
    </citation>
    <scope>NUCLEOTIDE SEQUENCE [LARGE SCALE GENOMIC DNA]</scope>
    <source>
        <strain evidence="2">NRRL 1555(-)</strain>
    </source>
</reference>
<dbReference type="EMBL" id="KV440996">
    <property type="protein sequence ID" value="OAD68164.1"/>
    <property type="molecule type" value="Genomic_DNA"/>
</dbReference>
<organism evidence="1 2">
    <name type="scientific">Phycomyces blakesleeanus (strain ATCC 8743b / DSM 1359 / FGSC 10004 / NBRC 33097 / NRRL 1555)</name>
    <dbReference type="NCBI Taxonomy" id="763407"/>
    <lineage>
        <taxon>Eukaryota</taxon>
        <taxon>Fungi</taxon>
        <taxon>Fungi incertae sedis</taxon>
        <taxon>Mucoromycota</taxon>
        <taxon>Mucoromycotina</taxon>
        <taxon>Mucoromycetes</taxon>
        <taxon>Mucorales</taxon>
        <taxon>Phycomycetaceae</taxon>
        <taxon>Phycomyces</taxon>
    </lineage>
</organism>